<gene>
    <name evidence="15" type="ORF">ENR64_05075</name>
</gene>
<dbReference type="InterPro" id="IPR003594">
    <property type="entry name" value="HATPase_dom"/>
</dbReference>
<dbReference type="PROSITE" id="PS50109">
    <property type="entry name" value="HIS_KIN"/>
    <property type="match status" value="1"/>
</dbReference>
<evidence type="ECO:0000256" key="1">
    <source>
        <dbReference type="ARBA" id="ARBA00000085"/>
    </source>
</evidence>
<dbReference type="InterPro" id="IPR005467">
    <property type="entry name" value="His_kinase_dom"/>
</dbReference>
<keyword evidence="10" id="KW-0902">Two-component regulatory system</keyword>
<dbReference type="Gene3D" id="3.30.565.10">
    <property type="entry name" value="Histidine kinase-like ATPase, C-terminal domain"/>
    <property type="match status" value="1"/>
</dbReference>
<sequence length="314" mass="34228">MLQDLSQAKHIQLETNLPPKLPELWVDERRIRQVLINLLSNAVKFTPEGGRITLEARFLPDQETSSKAQKFLQIAVTDTGIGIAPEHIPQLFQPFIQIDSALNRKYEGTGLGLVLVKRLVELHGGKVELTSEVGVGSCFMINLPYIDAAPSLEKSSVSPSTTIALEQPKHETAPLILLAEDNADNVVTLSTYLIAKGYQVLVAENGETAIALTQSNQPDLILMDIQLPKMDGLEAIRLIRHELNLTSLPIIAITALTTEEGRDRSFAAGANAYLSKPLKLKQLNGLIAMLLKQSSAPDSVPEISDNSPMALTSE</sequence>
<evidence type="ECO:0000259" key="13">
    <source>
        <dbReference type="PROSITE" id="PS50109"/>
    </source>
</evidence>
<dbReference type="EMBL" id="DSRU01000056">
    <property type="protein sequence ID" value="HFM97135.1"/>
    <property type="molecule type" value="Genomic_DNA"/>
</dbReference>
<reference evidence="15" key="1">
    <citation type="journal article" date="2020" name="mSystems">
        <title>Genome- and Community-Level Interaction Insights into Carbon Utilization and Element Cycling Functions of Hydrothermarchaeota in Hydrothermal Sediment.</title>
        <authorList>
            <person name="Zhou Z."/>
            <person name="Liu Y."/>
            <person name="Xu W."/>
            <person name="Pan J."/>
            <person name="Luo Z.H."/>
            <person name="Li M."/>
        </authorList>
    </citation>
    <scope>NUCLEOTIDE SEQUENCE [LARGE SCALE GENOMIC DNA]</scope>
    <source>
        <strain evidence="15">SpSt-418</strain>
    </source>
</reference>
<comment type="catalytic activity">
    <reaction evidence="1">
        <text>ATP + protein L-histidine = ADP + protein N-phospho-L-histidine.</text>
        <dbReference type="EC" id="2.7.13.3"/>
    </reaction>
</comment>
<comment type="subcellular location">
    <subcellularLocation>
        <location evidence="2">Cell membrane</location>
    </subcellularLocation>
</comment>
<evidence type="ECO:0000256" key="11">
    <source>
        <dbReference type="ARBA" id="ARBA00023136"/>
    </source>
</evidence>
<dbReference type="FunFam" id="3.30.565.10:FF:000023">
    <property type="entry name" value="PAS domain-containing sensor histidine kinase"/>
    <property type="match status" value="1"/>
</dbReference>
<evidence type="ECO:0000256" key="3">
    <source>
        <dbReference type="ARBA" id="ARBA00012438"/>
    </source>
</evidence>
<evidence type="ECO:0000256" key="5">
    <source>
        <dbReference type="ARBA" id="ARBA00022553"/>
    </source>
</evidence>
<keyword evidence="5 12" id="KW-0597">Phosphoprotein</keyword>
<feature type="domain" description="Response regulatory" evidence="14">
    <location>
        <begin position="175"/>
        <end position="291"/>
    </location>
</feature>
<dbReference type="GO" id="GO:0009927">
    <property type="term" value="F:histidine phosphotransfer kinase activity"/>
    <property type="evidence" value="ECO:0007669"/>
    <property type="project" value="TreeGrafter"/>
</dbReference>
<dbReference type="SMART" id="SM00448">
    <property type="entry name" value="REC"/>
    <property type="match status" value="1"/>
</dbReference>
<feature type="modified residue" description="4-aspartylphosphate" evidence="12">
    <location>
        <position position="224"/>
    </location>
</feature>
<evidence type="ECO:0000256" key="7">
    <source>
        <dbReference type="ARBA" id="ARBA00022741"/>
    </source>
</evidence>
<organism evidence="15">
    <name type="scientific">Oscillatoriales cyanobacterium SpSt-418</name>
    <dbReference type="NCBI Taxonomy" id="2282169"/>
    <lineage>
        <taxon>Bacteria</taxon>
        <taxon>Bacillati</taxon>
        <taxon>Cyanobacteriota</taxon>
        <taxon>Cyanophyceae</taxon>
        <taxon>Oscillatoriophycideae</taxon>
        <taxon>Oscillatoriales</taxon>
    </lineage>
</organism>
<evidence type="ECO:0000256" key="4">
    <source>
        <dbReference type="ARBA" id="ARBA00022475"/>
    </source>
</evidence>
<dbReference type="InterPro" id="IPR011006">
    <property type="entry name" value="CheY-like_superfamily"/>
</dbReference>
<feature type="domain" description="Histidine kinase" evidence="13">
    <location>
        <begin position="1"/>
        <end position="147"/>
    </location>
</feature>
<dbReference type="Pfam" id="PF00072">
    <property type="entry name" value="Response_reg"/>
    <property type="match status" value="1"/>
</dbReference>
<evidence type="ECO:0000256" key="9">
    <source>
        <dbReference type="ARBA" id="ARBA00022840"/>
    </source>
</evidence>
<dbReference type="CDD" id="cd16922">
    <property type="entry name" value="HATPase_EvgS-ArcB-TorS-like"/>
    <property type="match status" value="1"/>
</dbReference>
<dbReference type="PANTHER" id="PTHR43047">
    <property type="entry name" value="TWO-COMPONENT HISTIDINE PROTEIN KINASE"/>
    <property type="match status" value="1"/>
</dbReference>
<keyword evidence="7" id="KW-0547">Nucleotide-binding</keyword>
<evidence type="ECO:0000256" key="6">
    <source>
        <dbReference type="ARBA" id="ARBA00022679"/>
    </source>
</evidence>
<dbReference type="Gene3D" id="3.40.50.2300">
    <property type="match status" value="1"/>
</dbReference>
<dbReference type="SMART" id="SM00387">
    <property type="entry name" value="HATPase_c"/>
    <property type="match status" value="1"/>
</dbReference>
<dbReference type="Pfam" id="PF02518">
    <property type="entry name" value="HATPase_c"/>
    <property type="match status" value="1"/>
</dbReference>
<dbReference type="InterPro" id="IPR004358">
    <property type="entry name" value="Sig_transdc_His_kin-like_C"/>
</dbReference>
<accession>A0A7C3PDP0</accession>
<dbReference type="InterPro" id="IPR036890">
    <property type="entry name" value="HATPase_C_sf"/>
</dbReference>
<keyword evidence="9" id="KW-0067">ATP-binding</keyword>
<keyword evidence="8" id="KW-0418">Kinase</keyword>
<dbReference type="AlphaFoldDB" id="A0A7C3PDP0"/>
<dbReference type="EC" id="2.7.13.3" evidence="3"/>
<name>A0A7C3PDP0_9CYAN</name>
<evidence type="ECO:0000313" key="15">
    <source>
        <dbReference type="EMBL" id="HFM97135.1"/>
    </source>
</evidence>
<dbReference type="PROSITE" id="PS50110">
    <property type="entry name" value="RESPONSE_REGULATORY"/>
    <property type="match status" value="1"/>
</dbReference>
<dbReference type="InterPro" id="IPR001789">
    <property type="entry name" value="Sig_transdc_resp-reg_receiver"/>
</dbReference>
<dbReference type="PRINTS" id="PR00344">
    <property type="entry name" value="BCTRLSENSOR"/>
</dbReference>
<proteinExistence type="predicted"/>
<evidence type="ECO:0000256" key="10">
    <source>
        <dbReference type="ARBA" id="ARBA00023012"/>
    </source>
</evidence>
<dbReference type="PANTHER" id="PTHR43047:SF63">
    <property type="entry name" value="HISTIDINE KINASE"/>
    <property type="match status" value="1"/>
</dbReference>
<dbReference type="GO" id="GO:0005524">
    <property type="term" value="F:ATP binding"/>
    <property type="evidence" value="ECO:0007669"/>
    <property type="project" value="UniProtKB-KW"/>
</dbReference>
<dbReference type="GO" id="GO:0005886">
    <property type="term" value="C:plasma membrane"/>
    <property type="evidence" value="ECO:0007669"/>
    <property type="project" value="UniProtKB-SubCell"/>
</dbReference>
<dbReference type="GO" id="GO:0000155">
    <property type="term" value="F:phosphorelay sensor kinase activity"/>
    <property type="evidence" value="ECO:0007669"/>
    <property type="project" value="TreeGrafter"/>
</dbReference>
<evidence type="ECO:0000256" key="12">
    <source>
        <dbReference type="PROSITE-ProRule" id="PRU00169"/>
    </source>
</evidence>
<comment type="caution">
    <text evidence="15">The sequence shown here is derived from an EMBL/GenBank/DDBJ whole genome shotgun (WGS) entry which is preliminary data.</text>
</comment>
<evidence type="ECO:0000259" key="14">
    <source>
        <dbReference type="PROSITE" id="PS50110"/>
    </source>
</evidence>
<dbReference type="CDD" id="cd17546">
    <property type="entry name" value="REC_hyHK_CKI1_RcsC-like"/>
    <property type="match status" value="1"/>
</dbReference>
<protein>
    <recommendedName>
        <fullName evidence="3">histidine kinase</fullName>
        <ecNumber evidence="3">2.7.13.3</ecNumber>
    </recommendedName>
</protein>
<keyword evidence="4" id="KW-1003">Cell membrane</keyword>
<evidence type="ECO:0000256" key="2">
    <source>
        <dbReference type="ARBA" id="ARBA00004236"/>
    </source>
</evidence>
<keyword evidence="11" id="KW-0472">Membrane</keyword>
<dbReference type="SUPFAM" id="SSF52172">
    <property type="entry name" value="CheY-like"/>
    <property type="match status" value="1"/>
</dbReference>
<evidence type="ECO:0000256" key="8">
    <source>
        <dbReference type="ARBA" id="ARBA00022777"/>
    </source>
</evidence>
<dbReference type="SUPFAM" id="SSF55874">
    <property type="entry name" value="ATPase domain of HSP90 chaperone/DNA topoisomerase II/histidine kinase"/>
    <property type="match status" value="1"/>
</dbReference>
<keyword evidence="6" id="KW-0808">Transferase</keyword>